<dbReference type="PROSITE" id="PS50994">
    <property type="entry name" value="INTEGRASE"/>
    <property type="match status" value="1"/>
</dbReference>
<dbReference type="SUPFAM" id="SSF53098">
    <property type="entry name" value="Ribonuclease H-like"/>
    <property type="match status" value="1"/>
</dbReference>
<dbReference type="GO" id="GO:0008270">
    <property type="term" value="F:zinc ion binding"/>
    <property type="evidence" value="ECO:0007669"/>
    <property type="project" value="InterPro"/>
</dbReference>
<feature type="region of interest" description="Disordered" evidence="1">
    <location>
        <begin position="157"/>
        <end position="181"/>
    </location>
</feature>
<dbReference type="GO" id="GO:0015074">
    <property type="term" value="P:DNA integration"/>
    <property type="evidence" value="ECO:0007669"/>
    <property type="project" value="InterPro"/>
</dbReference>
<dbReference type="EMBL" id="BKCJ010009957">
    <property type="protein sequence ID" value="GEU89403.1"/>
    <property type="molecule type" value="Genomic_DNA"/>
</dbReference>
<dbReference type="PANTHER" id="PTHR42648">
    <property type="entry name" value="TRANSPOSASE, PUTATIVE-RELATED"/>
    <property type="match status" value="1"/>
</dbReference>
<accession>A0A6L2NTF2</accession>
<comment type="caution">
    <text evidence="3">The sequence shown here is derived from an EMBL/GenBank/DDBJ whole genome shotgun (WGS) entry which is preliminary data.</text>
</comment>
<evidence type="ECO:0000313" key="3">
    <source>
        <dbReference type="EMBL" id="GEU89403.1"/>
    </source>
</evidence>
<evidence type="ECO:0000259" key="2">
    <source>
        <dbReference type="PROSITE" id="PS50994"/>
    </source>
</evidence>
<dbReference type="Gene3D" id="4.10.60.10">
    <property type="entry name" value="Zinc finger, CCHC-type"/>
    <property type="match status" value="1"/>
</dbReference>
<protein>
    <submittedName>
        <fullName evidence="3">Integrase, catalytic region, zinc finger, CCHC-type, peptidase aspartic, catalytic</fullName>
    </submittedName>
</protein>
<dbReference type="Gene3D" id="3.30.420.10">
    <property type="entry name" value="Ribonuclease H-like superfamily/Ribonuclease H"/>
    <property type="match status" value="1"/>
</dbReference>
<feature type="compositionally biased region" description="Polar residues" evidence="1">
    <location>
        <begin position="157"/>
        <end position="173"/>
    </location>
</feature>
<dbReference type="InterPro" id="IPR001584">
    <property type="entry name" value="Integrase_cat-core"/>
</dbReference>
<feature type="domain" description="Integrase catalytic" evidence="2">
    <location>
        <begin position="266"/>
        <end position="391"/>
    </location>
</feature>
<name>A0A6L2NTF2_TANCI</name>
<evidence type="ECO:0000256" key="1">
    <source>
        <dbReference type="SAM" id="MobiDB-lite"/>
    </source>
</evidence>
<dbReference type="AlphaFoldDB" id="A0A6L2NTF2"/>
<dbReference type="PANTHER" id="PTHR42648:SF21">
    <property type="entry name" value="CYSTEINE-RICH RLK (RECEPTOR-LIKE PROTEIN KINASE) 8"/>
    <property type="match status" value="1"/>
</dbReference>
<dbReference type="GO" id="GO:0003676">
    <property type="term" value="F:nucleic acid binding"/>
    <property type="evidence" value="ECO:0007669"/>
    <property type="project" value="InterPro"/>
</dbReference>
<dbReference type="SUPFAM" id="SSF57756">
    <property type="entry name" value="Retrovirus zinc finger-like domains"/>
    <property type="match status" value="1"/>
</dbReference>
<organism evidence="3">
    <name type="scientific">Tanacetum cinerariifolium</name>
    <name type="common">Dalmatian daisy</name>
    <name type="synonym">Chrysanthemum cinerariifolium</name>
    <dbReference type="NCBI Taxonomy" id="118510"/>
    <lineage>
        <taxon>Eukaryota</taxon>
        <taxon>Viridiplantae</taxon>
        <taxon>Streptophyta</taxon>
        <taxon>Embryophyta</taxon>
        <taxon>Tracheophyta</taxon>
        <taxon>Spermatophyta</taxon>
        <taxon>Magnoliopsida</taxon>
        <taxon>eudicotyledons</taxon>
        <taxon>Gunneridae</taxon>
        <taxon>Pentapetalae</taxon>
        <taxon>asterids</taxon>
        <taxon>campanulids</taxon>
        <taxon>Asterales</taxon>
        <taxon>Asteraceae</taxon>
        <taxon>Asteroideae</taxon>
        <taxon>Anthemideae</taxon>
        <taxon>Anthemidinae</taxon>
        <taxon>Tanacetum</taxon>
    </lineage>
</organism>
<sequence length="391" mass="45186">MSNNNLQTNTSSALHNAIMEARGKDRSSMLAPGNYVQWKSRIKRYIDTKRNYELIHYCLTHAPYQYKWRVLCDKIATPGIDGISSPREPVMETYATVLEEIKKQIDAEAEAIQIILTGNDNDIYLYDEEATPRDKKIKKHIDLIFVSFKKIYKPTNNNLRTSSNSKNKNVDNTPRSKKELGMSDRLGSIKRVVNVAGARENVGTQVVLQTGIQCFNYKEFGHVARECKKAKRVRDLAYHKEKMLLCKQEEAVIQFSTEQVDWRDDTDDEPEDRESEAHYMYMAKIQEVILDAVDNYGPIFNTEPLAKIHMDSFLRSKDETPEVLIDFLRLIQRGLQAQVRTVQTNRGTEFLNKTLQRYFSEEGIKHQMSIARTPKQNGVVERRNRTLVEAA</sequence>
<gene>
    <name evidence="3" type="ORF">Tci_061381</name>
</gene>
<dbReference type="InterPro" id="IPR039537">
    <property type="entry name" value="Retrotran_Ty1/copia-like"/>
</dbReference>
<dbReference type="InterPro" id="IPR036397">
    <property type="entry name" value="RNaseH_sf"/>
</dbReference>
<reference evidence="3" key="1">
    <citation type="journal article" date="2019" name="Sci. Rep.">
        <title>Draft genome of Tanacetum cinerariifolium, the natural source of mosquito coil.</title>
        <authorList>
            <person name="Yamashiro T."/>
            <person name="Shiraishi A."/>
            <person name="Satake H."/>
            <person name="Nakayama K."/>
        </authorList>
    </citation>
    <scope>NUCLEOTIDE SEQUENCE</scope>
</reference>
<dbReference type="InterPro" id="IPR012337">
    <property type="entry name" value="RNaseH-like_sf"/>
</dbReference>
<dbReference type="InterPro" id="IPR036875">
    <property type="entry name" value="Znf_CCHC_sf"/>
</dbReference>
<proteinExistence type="predicted"/>